<reference evidence="1" key="1">
    <citation type="submission" date="2018-11" db="EMBL/GenBank/DDBJ databases">
        <title>The sequence and de novo assembly of Larimichthys crocea genome using PacBio and Hi-C technologies.</title>
        <authorList>
            <person name="Xu P."/>
            <person name="Chen B."/>
            <person name="Zhou Z."/>
            <person name="Ke Q."/>
            <person name="Wu Y."/>
            <person name="Bai H."/>
            <person name="Pu F."/>
        </authorList>
    </citation>
    <scope>NUCLEOTIDE SEQUENCE</scope>
    <source>
        <tissue evidence="1">Muscle</tissue>
    </source>
</reference>
<dbReference type="Proteomes" id="UP000793456">
    <property type="component" value="Chromosome I"/>
</dbReference>
<comment type="caution">
    <text evidence="1">The sequence shown here is derived from an EMBL/GenBank/DDBJ whole genome shotgun (WGS) entry which is preliminary data.</text>
</comment>
<dbReference type="EMBL" id="CM011674">
    <property type="protein sequence ID" value="TMS23698.1"/>
    <property type="molecule type" value="Genomic_DNA"/>
</dbReference>
<accession>A0ACD3RW60</accession>
<evidence type="ECO:0000313" key="1">
    <source>
        <dbReference type="EMBL" id="TMS23698.1"/>
    </source>
</evidence>
<name>A0ACD3RW60_LARCR</name>
<keyword evidence="2" id="KW-1185">Reference proteome</keyword>
<protein>
    <submittedName>
        <fullName evidence="1">Uncharacterized protein</fullName>
    </submittedName>
</protein>
<gene>
    <name evidence="1" type="ORF">E3U43_009004</name>
</gene>
<organism evidence="1 2">
    <name type="scientific">Larimichthys crocea</name>
    <name type="common">Large yellow croaker</name>
    <name type="synonym">Pseudosciaena crocea</name>
    <dbReference type="NCBI Taxonomy" id="215358"/>
    <lineage>
        <taxon>Eukaryota</taxon>
        <taxon>Metazoa</taxon>
        <taxon>Chordata</taxon>
        <taxon>Craniata</taxon>
        <taxon>Vertebrata</taxon>
        <taxon>Euteleostomi</taxon>
        <taxon>Actinopterygii</taxon>
        <taxon>Neopterygii</taxon>
        <taxon>Teleostei</taxon>
        <taxon>Neoteleostei</taxon>
        <taxon>Acanthomorphata</taxon>
        <taxon>Eupercaria</taxon>
        <taxon>Sciaenidae</taxon>
        <taxon>Larimichthys</taxon>
    </lineage>
</organism>
<proteinExistence type="predicted"/>
<sequence length="1348" mass="147004">MSEPNKYREWILETIDSLRSRKARPDLERICRMVRRRHGSDPDRTRTELEKLIQEQTVLKVSYKGSISYRNAAKVQRKSRKKSEFTAAGSSGGGGGGGGGSAEAARERTKHDHLNNNGDSAHSFTDQEEGEEDSEPSPDPHHTQTSASTSTKPKLASSSQSSGNGCLKCGATTGCDVGSGCKEEKASAPRDKGLGQQGAGDSPSRGLGPRTNAHDGGDAGRVTPSKADAVRGGKEPGLSGADTQNKTCSESVSDLPQQQKQKQSAPLKPKLRVGGGGTKTAGNSDLGDRLVASVRSLSERSLRGGSSTSTSTSTSTSSAATRGHMKPLGLKEILGYLSSQERLSEEKLTRGKVKVVMEREVARGRLRRTRCGNITLPLRGMVVEEPMPKNASADRLGKNALQDKHTVKKPPSPPLQENEPMETASEEEEREDKEAEDDDEEEEEEEEEAEEEEEDPRSSDEERGLSPVAMTTEPELIEKTTEDAEIQTASKVESPHQQQPQGGQGMSGLDPNTRTPCSPVQGASLSQCNSAHSEEERADQLHTGAQNQTQHDKLNHNSSGFNSLESKTEVGVSSCLLTPTASPRDSGMSEERGLNGGVSSAGFMKSEGVSGSPVDWTVSDVVSYFTAAGFPEQAAAFRTQEIDGKSLLLMQRNDVLTGLSIRLGPALKIYERHVKNKTEELQLFRGDTVVLRGRKRRQTVCIVLTDDTCGDERIYMNRVTRNNLRVRLGDVVSIHACPDIKYGKKIHVLPIDETIVGLTGNLFDVFLKPYFLEAYRPIHKDDIFLVRGSMRAVEFKVVETDPSPHCIVAPDTVIYCEGEPIKREDEEETVNDIGYDDIGGCRKQLAQIKEMVELPLRHPGLFKAIGVKPPRGILLYGPAGTGKTLVARAVANETGAFFFLINGRFDREIDIGIPDSTGRLEILQIHTKNMKLGDDVDLEKIGTETHGHVGADLAALCSEAALQAIRKKLILIDLEDDSIDADLLNSLAVTMDDFQWALSQSNPSALRETVAEVPQVTWQDIGGLDEVKRELQELVQYPVEYPDKFLKFGMTPSRGVLFYGPPGCGKTLLAKAIANECQANFVSIKGPEMLTMWFGESEANVRDVFDKARQAAPCILFFDELDSIAKSRGGGAGDAGGAADRVINQILTEMDGMSDKKNVFIIGATNRPDIIDAAILRPGRLDQLIYIPLPDKASRTSILNANLRKSPVARDVDLEYLSGITDGFSGADLTEICQRACKLAIREAIEAEIKAERQRQNRPGIPMDEDFDPVPEIRKDHFEEAMRFARRSVSDNDIRKYEVFAKTLQQSRGFGNFRFPSATGTRSGDQGSGSGSGRPNMYGDEGSDDLYQ</sequence>
<evidence type="ECO:0000313" key="2">
    <source>
        <dbReference type="Proteomes" id="UP000793456"/>
    </source>
</evidence>